<dbReference type="PANTHER" id="PTHR10190:SF16">
    <property type="entry name" value="DEVELOPMENTAL PROTEIN EYES ABSENT"/>
    <property type="match status" value="1"/>
</dbReference>
<feature type="binding site" evidence="9">
    <location>
        <position position="225"/>
    </location>
    <ligand>
        <name>Mg(2+)</name>
        <dbReference type="ChEBI" id="CHEBI:18420"/>
    </ligand>
</feature>
<dbReference type="OMA" id="MWENHIL"/>
<dbReference type="AlphaFoldDB" id="A0A103XFE9"/>
<comment type="similarity">
    <text evidence="1">Belongs to the HAD-like hydrolase superfamily. EYA family.</text>
</comment>
<evidence type="ECO:0000256" key="7">
    <source>
        <dbReference type="ARBA" id="ARBA00051722"/>
    </source>
</evidence>
<dbReference type="NCBIfam" id="TIGR01658">
    <property type="entry name" value="EYA-cons_domain"/>
    <property type="match status" value="1"/>
</dbReference>
<evidence type="ECO:0000313" key="11">
    <source>
        <dbReference type="Proteomes" id="UP000243975"/>
    </source>
</evidence>
<evidence type="ECO:0000256" key="2">
    <source>
        <dbReference type="ARBA" id="ARBA00013064"/>
    </source>
</evidence>
<evidence type="ECO:0000256" key="1">
    <source>
        <dbReference type="ARBA" id="ARBA00010501"/>
    </source>
</evidence>
<dbReference type="GO" id="GO:0046872">
    <property type="term" value="F:metal ion binding"/>
    <property type="evidence" value="ECO:0007669"/>
    <property type="project" value="UniProtKB-KW"/>
</dbReference>
<comment type="caution">
    <text evidence="10">The sequence shown here is derived from an EMBL/GenBank/DDBJ whole genome shotgun (WGS) entry which is preliminary data.</text>
</comment>
<keyword evidence="6" id="KW-0904">Protein phosphatase</keyword>
<keyword evidence="3 9" id="KW-0479">Metal-binding</keyword>
<evidence type="ECO:0000313" key="10">
    <source>
        <dbReference type="EMBL" id="KVH89721.1"/>
    </source>
</evidence>
<proteinExistence type="inferred from homology"/>
<dbReference type="Proteomes" id="UP000243975">
    <property type="component" value="Unassembled WGS sequence"/>
</dbReference>
<reference evidence="10 11" key="1">
    <citation type="journal article" date="2016" name="Sci. Rep.">
        <title>The genome sequence of the outbreeding globe artichoke constructed de novo incorporating a phase-aware low-pass sequencing strategy of F1 progeny.</title>
        <authorList>
            <person name="Scaglione D."/>
            <person name="Reyes-Chin-Wo S."/>
            <person name="Acquadro A."/>
            <person name="Froenicke L."/>
            <person name="Portis E."/>
            <person name="Beitel C."/>
            <person name="Tirone M."/>
            <person name="Mauro R."/>
            <person name="Lo Monaco A."/>
            <person name="Mauromicale G."/>
            <person name="Faccioli P."/>
            <person name="Cattivelli L."/>
            <person name="Rieseberg L."/>
            <person name="Michelmore R."/>
            <person name="Lanteri S."/>
        </authorList>
    </citation>
    <scope>NUCLEOTIDE SEQUENCE [LARGE SCALE GENOMIC DNA]</scope>
    <source>
        <strain evidence="10">2C</strain>
    </source>
</reference>
<keyword evidence="5 9" id="KW-0460">Magnesium</keyword>
<sequence>MDQKINVFVWDMDETLVLLKSLITGTYAKAFNGSKDVQKGIEIGKTWENQILRICDDHFFYEQIESCNKPYVDAMREYDDGLDLTDYDFANDGFVGASFDDDDNKRKLAYRHRLIAHKYKKGLRSVFGEKMIKSWDNLYEVTDDFTDKWLSSARTCVAECASGTKDVTPLVDSTSSRTQNVNVIVTSGSLIPSLVKCLLFRLDDLISYENERFNGPNVQFCAIGDGWEECEAAENMQWPFVQIDPGPVSTSHRFPGLTVETLGHYIGVVYGESDDDDDDDDE</sequence>
<dbReference type="InterPro" id="IPR038102">
    <property type="entry name" value="EYA_dom_sf"/>
</dbReference>
<comment type="cofactor">
    <cofactor evidence="9">
        <name>Mg(2+)</name>
        <dbReference type="ChEBI" id="CHEBI:18420"/>
    </cofactor>
    <text evidence="9">Binds 1 Mg(2+) ion per subunit.</text>
</comment>
<dbReference type="PANTHER" id="PTHR10190">
    <property type="entry name" value="EYES ABSENT"/>
    <property type="match status" value="1"/>
</dbReference>
<evidence type="ECO:0000256" key="5">
    <source>
        <dbReference type="ARBA" id="ARBA00022842"/>
    </source>
</evidence>
<evidence type="ECO:0000256" key="8">
    <source>
        <dbReference type="PIRSR" id="PIRSR628472-1"/>
    </source>
</evidence>
<accession>A0A103XFE9</accession>
<dbReference type="Gene3D" id="3.40.50.12350">
    <property type="match status" value="1"/>
</dbReference>
<feature type="active site" description="Proton donor" evidence="8">
    <location>
        <position position="13"/>
    </location>
</feature>
<name>A0A103XFE9_CYNCS</name>
<comment type="catalytic activity">
    <reaction evidence="7">
        <text>O-phospho-L-tyrosyl-[protein] + H2O = L-tyrosyl-[protein] + phosphate</text>
        <dbReference type="Rhea" id="RHEA:10684"/>
        <dbReference type="Rhea" id="RHEA-COMP:10136"/>
        <dbReference type="Rhea" id="RHEA-COMP:20101"/>
        <dbReference type="ChEBI" id="CHEBI:15377"/>
        <dbReference type="ChEBI" id="CHEBI:43474"/>
        <dbReference type="ChEBI" id="CHEBI:46858"/>
        <dbReference type="ChEBI" id="CHEBI:61978"/>
        <dbReference type="EC" id="3.1.3.48"/>
    </reaction>
</comment>
<evidence type="ECO:0000256" key="6">
    <source>
        <dbReference type="ARBA" id="ARBA00022912"/>
    </source>
</evidence>
<dbReference type="STRING" id="59895.A0A103XFE9"/>
<dbReference type="GO" id="GO:0030154">
    <property type="term" value="P:cell differentiation"/>
    <property type="evidence" value="ECO:0007669"/>
    <property type="project" value="TreeGrafter"/>
</dbReference>
<dbReference type="GO" id="GO:0045739">
    <property type="term" value="P:positive regulation of DNA repair"/>
    <property type="evidence" value="ECO:0007669"/>
    <property type="project" value="TreeGrafter"/>
</dbReference>
<feature type="binding site" evidence="9">
    <location>
        <position position="11"/>
    </location>
    <ligand>
        <name>Mg(2+)</name>
        <dbReference type="ChEBI" id="CHEBI:18420"/>
    </ligand>
</feature>
<evidence type="ECO:0000256" key="4">
    <source>
        <dbReference type="ARBA" id="ARBA00022801"/>
    </source>
</evidence>
<dbReference type="EC" id="3.1.3.48" evidence="2"/>
<organism evidence="10 11">
    <name type="scientific">Cynara cardunculus var. scolymus</name>
    <name type="common">Globe artichoke</name>
    <name type="synonym">Cynara scolymus</name>
    <dbReference type="NCBI Taxonomy" id="59895"/>
    <lineage>
        <taxon>Eukaryota</taxon>
        <taxon>Viridiplantae</taxon>
        <taxon>Streptophyta</taxon>
        <taxon>Embryophyta</taxon>
        <taxon>Tracheophyta</taxon>
        <taxon>Spermatophyta</taxon>
        <taxon>Magnoliopsida</taxon>
        <taxon>eudicotyledons</taxon>
        <taxon>Gunneridae</taxon>
        <taxon>Pentapetalae</taxon>
        <taxon>asterids</taxon>
        <taxon>campanulids</taxon>
        <taxon>Asterales</taxon>
        <taxon>Asteraceae</taxon>
        <taxon>Carduoideae</taxon>
        <taxon>Cardueae</taxon>
        <taxon>Carduinae</taxon>
        <taxon>Cynara</taxon>
    </lineage>
</organism>
<keyword evidence="4" id="KW-0378">Hydrolase</keyword>
<evidence type="ECO:0000256" key="3">
    <source>
        <dbReference type="ARBA" id="ARBA00022723"/>
    </source>
</evidence>
<dbReference type="Gramene" id="KVH89721">
    <property type="protein sequence ID" value="KVH89721"/>
    <property type="gene ID" value="Ccrd_008284"/>
</dbReference>
<dbReference type="GO" id="GO:0005634">
    <property type="term" value="C:nucleus"/>
    <property type="evidence" value="ECO:0007669"/>
    <property type="project" value="TreeGrafter"/>
</dbReference>
<gene>
    <name evidence="10" type="ORF">Ccrd_008284</name>
</gene>
<feature type="active site" description="Nucleophile" evidence="8">
    <location>
        <position position="11"/>
    </location>
</feature>
<dbReference type="InterPro" id="IPR028472">
    <property type="entry name" value="EYA"/>
</dbReference>
<protein>
    <recommendedName>
        <fullName evidence="2">protein-tyrosine-phosphatase</fullName>
        <ecNumber evidence="2">3.1.3.48</ecNumber>
    </recommendedName>
</protein>
<dbReference type="InterPro" id="IPR006545">
    <property type="entry name" value="EYA_dom"/>
</dbReference>
<keyword evidence="11" id="KW-1185">Reference proteome</keyword>
<evidence type="ECO:0000256" key="9">
    <source>
        <dbReference type="PIRSR" id="PIRSR628472-2"/>
    </source>
</evidence>
<dbReference type="EMBL" id="LEKV01005152">
    <property type="protein sequence ID" value="KVH89721.1"/>
    <property type="molecule type" value="Genomic_DNA"/>
</dbReference>
<dbReference type="GO" id="GO:0030946">
    <property type="term" value="F:protein tyrosine phosphatase activity, metal-dependent"/>
    <property type="evidence" value="ECO:0007669"/>
    <property type="project" value="EnsemblPlants"/>
</dbReference>
<feature type="binding site" evidence="9">
    <location>
        <position position="13"/>
    </location>
    <ligand>
        <name>Mg(2+)</name>
        <dbReference type="ChEBI" id="CHEBI:18420"/>
    </ligand>
</feature>